<keyword evidence="3" id="KW-0001">2Fe-2S</keyword>
<sequence>MSEAILEVPAATAPTAGRLTLTVAEIRQETHDVKTFVFRPEGAMPPYSAGQSMTLRLSVDGETLFRTFSLSSAPDASGTLAMTIKSHPMGRATRWLHDALAVGGVLESRPPKGRFTIDARATQRLALVSAGSGASPLMAMLRHLAAAAPDSDVCWLHAARMPRDILFTRELAELQAPMPNLTVAMIASRAEPGWFGFRGRLSRRLVSVALPDFGRREVFCCGPTGFMDEARLIHAAEGGLREHFHIEHFGAVAPAAPVANPDDAPQQGFAIQMGEKRFRARADETLLEAATRQTIVIPCGCASGMCGTCRVMLVEGSVAMRHEGGLSAEEEAQGYILACSSRPRSDVTIVL</sequence>
<evidence type="ECO:0000256" key="7">
    <source>
        <dbReference type="ARBA" id="ARBA00023004"/>
    </source>
</evidence>
<dbReference type="Pfam" id="PF00970">
    <property type="entry name" value="FAD_binding_6"/>
    <property type="match status" value="1"/>
</dbReference>
<evidence type="ECO:0000256" key="2">
    <source>
        <dbReference type="ARBA" id="ARBA00022630"/>
    </source>
</evidence>
<evidence type="ECO:0000313" key="12">
    <source>
        <dbReference type="EMBL" id="KPH81604.1"/>
    </source>
</evidence>
<keyword evidence="4" id="KW-0479">Metal-binding</keyword>
<keyword evidence="13" id="KW-1185">Reference proteome</keyword>
<keyword evidence="5" id="KW-0274">FAD</keyword>
<dbReference type="PANTHER" id="PTHR47354">
    <property type="entry name" value="NADH OXIDOREDUCTASE HCR"/>
    <property type="match status" value="1"/>
</dbReference>
<evidence type="ECO:0000256" key="6">
    <source>
        <dbReference type="ARBA" id="ARBA00023002"/>
    </source>
</evidence>
<name>A0A0N1F689_9HYPH</name>
<dbReference type="PROSITE" id="PS51085">
    <property type="entry name" value="2FE2S_FER_2"/>
    <property type="match status" value="1"/>
</dbReference>
<feature type="domain" description="2Fe-2S ferredoxin-type" evidence="10">
    <location>
        <begin position="267"/>
        <end position="351"/>
    </location>
</feature>
<evidence type="ECO:0000259" key="10">
    <source>
        <dbReference type="PROSITE" id="PS51085"/>
    </source>
</evidence>
<evidence type="ECO:0000256" key="3">
    <source>
        <dbReference type="ARBA" id="ARBA00022714"/>
    </source>
</evidence>
<keyword evidence="2" id="KW-0285">Flavoprotein</keyword>
<dbReference type="SUPFAM" id="SSF63380">
    <property type="entry name" value="Riboflavin synthase domain-like"/>
    <property type="match status" value="1"/>
</dbReference>
<protein>
    <recommendedName>
        <fullName evidence="14">Hybrid-cluster NAD(P)-dependent oxidoreductase</fullName>
    </recommendedName>
</protein>
<dbReference type="CDD" id="cd00207">
    <property type="entry name" value="fer2"/>
    <property type="match status" value="1"/>
</dbReference>
<dbReference type="InterPro" id="IPR017938">
    <property type="entry name" value="Riboflavin_synthase-like_b-brl"/>
</dbReference>
<dbReference type="OrthoDB" id="9796486at2"/>
<dbReference type="InterPro" id="IPR008333">
    <property type="entry name" value="Cbr1-like_FAD-bd_dom"/>
</dbReference>
<dbReference type="PRINTS" id="PR00410">
    <property type="entry name" value="PHEHYDRXLASE"/>
</dbReference>
<dbReference type="InterPro" id="IPR001433">
    <property type="entry name" value="OxRdtase_FAD/NAD-bd"/>
</dbReference>
<evidence type="ECO:0000256" key="8">
    <source>
        <dbReference type="ARBA" id="ARBA00023014"/>
    </source>
</evidence>
<dbReference type="Pfam" id="PF00111">
    <property type="entry name" value="Fer2"/>
    <property type="match status" value="1"/>
</dbReference>
<evidence type="ECO:0000313" key="13">
    <source>
        <dbReference type="Proteomes" id="UP000037822"/>
    </source>
</evidence>
<organism evidence="12 13">
    <name type="scientific">Bosea vaviloviae</name>
    <dbReference type="NCBI Taxonomy" id="1526658"/>
    <lineage>
        <taxon>Bacteria</taxon>
        <taxon>Pseudomonadati</taxon>
        <taxon>Pseudomonadota</taxon>
        <taxon>Alphaproteobacteria</taxon>
        <taxon>Hyphomicrobiales</taxon>
        <taxon>Boseaceae</taxon>
        <taxon>Bosea</taxon>
    </lineage>
</organism>
<evidence type="ECO:0000256" key="9">
    <source>
        <dbReference type="ARBA" id="ARBA00061434"/>
    </source>
</evidence>
<dbReference type="Gene3D" id="2.40.30.10">
    <property type="entry name" value="Translation factors"/>
    <property type="match status" value="1"/>
</dbReference>
<dbReference type="SUPFAM" id="SSF52343">
    <property type="entry name" value="Ferredoxin reductase-like, C-terminal NADP-linked domain"/>
    <property type="match status" value="1"/>
</dbReference>
<dbReference type="InterPro" id="IPR039261">
    <property type="entry name" value="FNR_nucleotide-bd"/>
</dbReference>
<dbReference type="Pfam" id="PF00175">
    <property type="entry name" value="NAD_binding_1"/>
    <property type="match status" value="1"/>
</dbReference>
<evidence type="ECO:0000256" key="5">
    <source>
        <dbReference type="ARBA" id="ARBA00022827"/>
    </source>
</evidence>
<proteinExistence type="inferred from homology"/>
<dbReference type="GO" id="GO:0051537">
    <property type="term" value="F:2 iron, 2 sulfur cluster binding"/>
    <property type="evidence" value="ECO:0007669"/>
    <property type="project" value="UniProtKB-KW"/>
</dbReference>
<gene>
    <name evidence="12" type="ORF">AE618_07620</name>
</gene>
<feature type="domain" description="FAD-binding FR-type" evidence="11">
    <location>
        <begin position="16"/>
        <end position="118"/>
    </location>
</feature>
<dbReference type="InterPro" id="IPR036010">
    <property type="entry name" value="2Fe-2S_ferredoxin-like_sf"/>
</dbReference>
<accession>A0A0N1F689</accession>
<dbReference type="InterPro" id="IPR012675">
    <property type="entry name" value="Beta-grasp_dom_sf"/>
</dbReference>
<dbReference type="GO" id="GO:0016491">
    <property type="term" value="F:oxidoreductase activity"/>
    <property type="evidence" value="ECO:0007669"/>
    <property type="project" value="UniProtKB-KW"/>
</dbReference>
<dbReference type="PROSITE" id="PS51384">
    <property type="entry name" value="FAD_FR"/>
    <property type="match status" value="1"/>
</dbReference>
<dbReference type="PROSITE" id="PS00197">
    <property type="entry name" value="2FE2S_FER_1"/>
    <property type="match status" value="1"/>
</dbReference>
<evidence type="ECO:0000256" key="1">
    <source>
        <dbReference type="ARBA" id="ARBA00001974"/>
    </source>
</evidence>
<dbReference type="InterPro" id="IPR006058">
    <property type="entry name" value="2Fe2S_fd_BS"/>
</dbReference>
<dbReference type="PATRIC" id="fig|1526658.3.peg.2199"/>
<dbReference type="RefSeq" id="WP_054208439.1">
    <property type="nucleotide sequence ID" value="NZ_LGSZ01000028.1"/>
</dbReference>
<dbReference type="InterPro" id="IPR017927">
    <property type="entry name" value="FAD-bd_FR_type"/>
</dbReference>
<dbReference type="SUPFAM" id="SSF54292">
    <property type="entry name" value="2Fe-2S ferredoxin-like"/>
    <property type="match status" value="1"/>
</dbReference>
<dbReference type="EMBL" id="LGSZ01000028">
    <property type="protein sequence ID" value="KPH81604.1"/>
    <property type="molecule type" value="Genomic_DNA"/>
</dbReference>
<evidence type="ECO:0000256" key="4">
    <source>
        <dbReference type="ARBA" id="ARBA00022723"/>
    </source>
</evidence>
<keyword evidence="6" id="KW-0560">Oxidoreductase</keyword>
<comment type="caution">
    <text evidence="12">The sequence shown here is derived from an EMBL/GenBank/DDBJ whole genome shotgun (WGS) entry which is preliminary data.</text>
</comment>
<dbReference type="GO" id="GO:0046872">
    <property type="term" value="F:metal ion binding"/>
    <property type="evidence" value="ECO:0007669"/>
    <property type="project" value="UniProtKB-KW"/>
</dbReference>
<dbReference type="Gene3D" id="3.10.20.30">
    <property type="match status" value="1"/>
</dbReference>
<keyword evidence="7" id="KW-0408">Iron</keyword>
<evidence type="ECO:0008006" key="14">
    <source>
        <dbReference type="Google" id="ProtNLM"/>
    </source>
</evidence>
<dbReference type="InterPro" id="IPR001041">
    <property type="entry name" value="2Fe-2S_ferredoxin-type"/>
</dbReference>
<reference evidence="12 13" key="1">
    <citation type="submission" date="2015-07" db="EMBL/GenBank/DDBJ databases">
        <title>Whole genome sequencing of Bosea vaviloviae isolated from cave pool.</title>
        <authorList>
            <person name="Tan N.E.H."/>
            <person name="Lee Y.P."/>
            <person name="Gan H.M."/>
            <person name="Barton H."/>
            <person name="Savka M.A."/>
        </authorList>
    </citation>
    <scope>NUCLEOTIDE SEQUENCE [LARGE SCALE GENOMIC DNA]</scope>
    <source>
        <strain evidence="12 13">SD260</strain>
    </source>
</reference>
<keyword evidence="8" id="KW-0411">Iron-sulfur</keyword>
<comment type="similarity">
    <text evidence="9">In the N-terminal section; belongs to the FAD-binding oxidoreductase type 6 family.</text>
</comment>
<dbReference type="PANTHER" id="PTHR47354:SF6">
    <property type="entry name" value="NADH OXIDOREDUCTASE HCR"/>
    <property type="match status" value="1"/>
</dbReference>
<evidence type="ECO:0000259" key="11">
    <source>
        <dbReference type="PROSITE" id="PS51384"/>
    </source>
</evidence>
<dbReference type="Proteomes" id="UP000037822">
    <property type="component" value="Unassembled WGS sequence"/>
</dbReference>
<dbReference type="InterPro" id="IPR050415">
    <property type="entry name" value="MRET"/>
</dbReference>
<dbReference type="AlphaFoldDB" id="A0A0N1F689"/>
<dbReference type="Gene3D" id="3.40.50.80">
    <property type="entry name" value="Nucleotide-binding domain of ferredoxin-NADP reductase (FNR) module"/>
    <property type="match status" value="1"/>
</dbReference>
<comment type="cofactor">
    <cofactor evidence="1">
        <name>FAD</name>
        <dbReference type="ChEBI" id="CHEBI:57692"/>
    </cofactor>
</comment>